<dbReference type="PROSITE" id="PS50297">
    <property type="entry name" value="ANK_REP_REGION"/>
    <property type="match status" value="1"/>
</dbReference>
<dbReference type="Gene3D" id="1.25.40.20">
    <property type="entry name" value="Ankyrin repeat-containing domain"/>
    <property type="match status" value="1"/>
</dbReference>
<keyword evidence="6" id="KW-1185">Reference proteome</keyword>
<dbReference type="InterPro" id="IPR002110">
    <property type="entry name" value="Ankyrin_rpt"/>
</dbReference>
<evidence type="ECO:0000313" key="6">
    <source>
        <dbReference type="Proteomes" id="UP000318571"/>
    </source>
</evidence>
<keyword evidence="3" id="KW-0472">Membrane</keyword>
<dbReference type="Proteomes" id="UP000318571">
    <property type="component" value="Chromosome 10"/>
</dbReference>
<dbReference type="GO" id="GO:0071546">
    <property type="term" value="C:pi-body"/>
    <property type="evidence" value="ECO:0007669"/>
    <property type="project" value="TreeGrafter"/>
</dbReference>
<keyword evidence="3" id="KW-1133">Transmembrane helix</keyword>
<dbReference type="InterPro" id="IPR036770">
    <property type="entry name" value="Ankyrin_rpt-contain_sf"/>
</dbReference>
<dbReference type="SUPFAM" id="SSF47769">
    <property type="entry name" value="SAM/Pointed domain"/>
    <property type="match status" value="1"/>
</dbReference>
<keyword evidence="1" id="KW-0040">ANK repeat</keyword>
<gene>
    <name evidence="5" type="ORF">TCAL_00353</name>
</gene>
<dbReference type="OMA" id="VIMCNIS"/>
<evidence type="ECO:0000256" key="3">
    <source>
        <dbReference type="SAM" id="Phobius"/>
    </source>
</evidence>
<evidence type="ECO:0000256" key="2">
    <source>
        <dbReference type="SAM" id="MobiDB-lite"/>
    </source>
</evidence>
<feature type="domain" description="SAM" evidence="4">
    <location>
        <begin position="309"/>
        <end position="372"/>
    </location>
</feature>
<feature type="region of interest" description="Disordered" evidence="2">
    <location>
        <begin position="1"/>
        <end position="47"/>
    </location>
</feature>
<feature type="repeat" description="ANK" evidence="1">
    <location>
        <begin position="231"/>
        <end position="263"/>
    </location>
</feature>
<dbReference type="Pfam" id="PF00536">
    <property type="entry name" value="SAM_1"/>
    <property type="match status" value="1"/>
</dbReference>
<dbReference type="SMART" id="SM00248">
    <property type="entry name" value="ANK"/>
    <property type="match status" value="3"/>
</dbReference>
<dbReference type="PROSITE" id="PS50088">
    <property type="entry name" value="ANK_REPEAT"/>
    <property type="match status" value="2"/>
</dbReference>
<organism evidence="5 6">
    <name type="scientific">Tigriopus californicus</name>
    <name type="common">Marine copepod</name>
    <dbReference type="NCBI Taxonomy" id="6832"/>
    <lineage>
        <taxon>Eukaryota</taxon>
        <taxon>Metazoa</taxon>
        <taxon>Ecdysozoa</taxon>
        <taxon>Arthropoda</taxon>
        <taxon>Crustacea</taxon>
        <taxon>Multicrustacea</taxon>
        <taxon>Hexanauplia</taxon>
        <taxon>Copepoda</taxon>
        <taxon>Harpacticoida</taxon>
        <taxon>Harpacticidae</taxon>
        <taxon>Tigriopus</taxon>
    </lineage>
</organism>
<dbReference type="STRING" id="6832.A0A553NFA1"/>
<dbReference type="InterPro" id="IPR001660">
    <property type="entry name" value="SAM"/>
</dbReference>
<feature type="repeat" description="ANK" evidence="1">
    <location>
        <begin position="198"/>
        <end position="230"/>
    </location>
</feature>
<dbReference type="AlphaFoldDB" id="A0A553NFA1"/>
<name>A0A553NFA1_TIGCA</name>
<reference evidence="5 6" key="1">
    <citation type="journal article" date="2018" name="Nat. Ecol. Evol.">
        <title>Genomic signatures of mitonuclear coevolution across populations of Tigriopus californicus.</title>
        <authorList>
            <person name="Barreto F.S."/>
            <person name="Watson E.T."/>
            <person name="Lima T.G."/>
            <person name="Willett C.S."/>
            <person name="Edmands S."/>
            <person name="Li W."/>
            <person name="Burton R.S."/>
        </authorList>
    </citation>
    <scope>NUCLEOTIDE SEQUENCE [LARGE SCALE GENOMIC DNA]</scope>
    <source>
        <strain evidence="5 6">San Diego</strain>
    </source>
</reference>
<feature type="transmembrane region" description="Helical" evidence="3">
    <location>
        <begin position="496"/>
        <end position="514"/>
    </location>
</feature>
<sequence length="518" mass="58024">MSAMRPAGYSDDDEDEWGDSHQSYFDSDKTPKPSTDPPHPADLVGSSDANEIRRHKAMGQVRQDFYQYEAVPDPHDSRQRAAVRTSFIEAILNGNLEQMDRDLASGLITVNVELNTFEGTNPIFMACNTAQKEVLKYLLSKDASLAPDPMGSTPVMALVSAVGLTSQMEDFERRIVDCLDILRSSRPDSLDVNQRSSQRMTALMFAAKAGRTKVVDKLIQMKANLDLRDSQEWTALCFAVDAGHGHVARVLLNAGADPDFPTRDGMLAADLASARGQNDLRNMILSFSEQKPLVTAPKPRTVPETVTLRKFSGLDNVLMGLNLSEYMHLFQDHALTLEQFLTLTEDELLEIGISKVGVRKQIMDCICDLHKADWQRSSLAKVSSKDKQRKIFFTCPDCISMTANMAEHLKYLSSTLEFLTKQISEHPEILSLGQDVGNVSFLLTTLGKFKQNLGLLTRRYREFDQLLRSKEKTHSYQPASLIVPLVPTKSSWKRTITFNVTVIAGIGLLTLYLFRRFH</sequence>
<dbReference type="EMBL" id="VCGU01000458">
    <property type="protein sequence ID" value="TRY64110.1"/>
    <property type="molecule type" value="Genomic_DNA"/>
</dbReference>
<dbReference type="PANTHER" id="PTHR24157:SF3">
    <property type="entry name" value="ANKYRIN REPEAT, SAM AND BASIC LEUCINE ZIPPER DOMAIN-CONTAINING PROTEIN 1"/>
    <property type="match status" value="1"/>
</dbReference>
<dbReference type="Gene3D" id="1.10.150.50">
    <property type="entry name" value="Transcription Factor, Ets-1"/>
    <property type="match status" value="1"/>
</dbReference>
<comment type="caution">
    <text evidence="5">The sequence shown here is derived from an EMBL/GenBank/DDBJ whole genome shotgun (WGS) entry which is preliminary data.</text>
</comment>
<dbReference type="InterPro" id="IPR013761">
    <property type="entry name" value="SAM/pointed_sf"/>
</dbReference>
<dbReference type="SMART" id="SM00454">
    <property type="entry name" value="SAM"/>
    <property type="match status" value="1"/>
</dbReference>
<evidence type="ECO:0000313" key="5">
    <source>
        <dbReference type="EMBL" id="TRY64110.1"/>
    </source>
</evidence>
<accession>A0A553NFA1</accession>
<dbReference type="PANTHER" id="PTHR24157">
    <property type="entry name" value="ANKYRIN REPEAT, SAM AND BASIC LEUCINE ZIPPER DOMAIN-CONTAINING PROTEIN 1"/>
    <property type="match status" value="1"/>
</dbReference>
<dbReference type="PROSITE" id="PS50105">
    <property type="entry name" value="SAM_DOMAIN"/>
    <property type="match status" value="1"/>
</dbReference>
<evidence type="ECO:0000259" key="4">
    <source>
        <dbReference type="PROSITE" id="PS50105"/>
    </source>
</evidence>
<dbReference type="OrthoDB" id="448455at2759"/>
<keyword evidence="3" id="KW-0812">Transmembrane</keyword>
<protein>
    <recommendedName>
        <fullName evidence="4">SAM domain-containing protein</fullName>
    </recommendedName>
</protein>
<evidence type="ECO:0000256" key="1">
    <source>
        <dbReference type="PROSITE-ProRule" id="PRU00023"/>
    </source>
</evidence>
<proteinExistence type="predicted"/>
<dbReference type="SUPFAM" id="SSF48403">
    <property type="entry name" value="Ankyrin repeat"/>
    <property type="match status" value="1"/>
</dbReference>
<dbReference type="Pfam" id="PF12796">
    <property type="entry name" value="Ank_2"/>
    <property type="match status" value="1"/>
</dbReference>